<feature type="compositionally biased region" description="Polar residues" evidence="2">
    <location>
        <begin position="420"/>
        <end position="457"/>
    </location>
</feature>
<dbReference type="EMBL" id="MU551649">
    <property type="protein sequence ID" value="KAI5620287.1"/>
    <property type="molecule type" value="Genomic_DNA"/>
</dbReference>
<dbReference type="Proteomes" id="UP001205998">
    <property type="component" value="Unassembled WGS sequence"/>
</dbReference>
<feature type="region of interest" description="Disordered" evidence="2">
    <location>
        <begin position="104"/>
        <end position="130"/>
    </location>
</feature>
<comment type="caution">
    <text evidence="3">The sequence shown here is derived from an EMBL/GenBank/DDBJ whole genome shotgun (WGS) entry which is preliminary data.</text>
</comment>
<evidence type="ECO:0000256" key="1">
    <source>
        <dbReference type="ARBA" id="ARBA00022553"/>
    </source>
</evidence>
<dbReference type="PANTHER" id="PTHR16095">
    <property type="entry name" value="TRANSMEMBRANE PROTEIN 143 FAMILY MEMBER"/>
    <property type="match status" value="1"/>
</dbReference>
<proteinExistence type="predicted"/>
<feature type="compositionally biased region" description="Polar residues" evidence="2">
    <location>
        <begin position="484"/>
        <end position="507"/>
    </location>
</feature>
<evidence type="ECO:0000256" key="2">
    <source>
        <dbReference type="SAM" id="MobiDB-lite"/>
    </source>
</evidence>
<dbReference type="AlphaFoldDB" id="A0AAD5ARP2"/>
<name>A0AAD5ARP2_SILAS</name>
<feature type="compositionally biased region" description="Low complexity" evidence="2">
    <location>
        <begin position="309"/>
        <end position="337"/>
    </location>
</feature>
<organism evidence="3 4">
    <name type="scientific">Silurus asotus</name>
    <name type="common">Amur catfish</name>
    <name type="synonym">Parasilurus asotus</name>
    <dbReference type="NCBI Taxonomy" id="30991"/>
    <lineage>
        <taxon>Eukaryota</taxon>
        <taxon>Metazoa</taxon>
        <taxon>Chordata</taxon>
        <taxon>Craniata</taxon>
        <taxon>Vertebrata</taxon>
        <taxon>Euteleostomi</taxon>
        <taxon>Actinopterygii</taxon>
        <taxon>Neopterygii</taxon>
        <taxon>Teleostei</taxon>
        <taxon>Ostariophysi</taxon>
        <taxon>Siluriformes</taxon>
        <taxon>Siluridae</taxon>
        <taxon>Silurus</taxon>
    </lineage>
</organism>
<feature type="region of interest" description="Disordered" evidence="2">
    <location>
        <begin position="49"/>
        <end position="73"/>
    </location>
</feature>
<feature type="compositionally biased region" description="Polar residues" evidence="2">
    <location>
        <begin position="338"/>
        <end position="357"/>
    </location>
</feature>
<reference evidence="3" key="1">
    <citation type="submission" date="2018-07" db="EMBL/GenBank/DDBJ databases">
        <title>Comparative genomics of catfishes provides insights into carnivory and benthic adaptation.</title>
        <authorList>
            <person name="Zhang Y."/>
            <person name="Wang D."/>
            <person name="Peng Z."/>
            <person name="Zheng S."/>
            <person name="Shao F."/>
            <person name="Tao W."/>
        </authorList>
    </citation>
    <scope>NUCLEOTIDE SEQUENCE</scope>
    <source>
        <strain evidence="3">Chongqing</strain>
    </source>
</reference>
<feature type="compositionally biased region" description="Basic and acidic residues" evidence="2">
    <location>
        <begin position="175"/>
        <end position="188"/>
    </location>
</feature>
<evidence type="ECO:0000313" key="4">
    <source>
        <dbReference type="Proteomes" id="UP001205998"/>
    </source>
</evidence>
<feature type="compositionally biased region" description="Polar residues" evidence="2">
    <location>
        <begin position="519"/>
        <end position="541"/>
    </location>
</feature>
<dbReference type="PANTHER" id="PTHR16095:SF9">
    <property type="entry name" value="PROLINE AND SERINE-RICH PROTEIN 2"/>
    <property type="match status" value="1"/>
</dbReference>
<accession>A0AAD5ARP2</accession>
<gene>
    <name evidence="3" type="ORF">C0J50_20281</name>
</gene>
<sequence>MFNSAGDVSPRLMEHDIIDLVHSPNFQSHAVTPEPYYETIVKRDSVDGVVTSQTTSSAAHEETSHQPPPGSVPTPVVIASKIAEHQGTGGITPSSLLCHRRSLESKPEPAKAPCLPSKISMTRGNRDPSPHSIATAAVNIQERRSLMLANLPVGSHPLEGGEPSCMRSAPTRSVSFRDMEPEKSRMEALSKLGLMGGKTTNLTANVHTKRSSSITSPNSGAYKVNSSGASPVQNPPKVNSSGASPVQNPPKVSSSGASPVQNPPKVSSSGASPVQNPPKVSSSGAAPVQNPPKVSSSGASPVQNPPKVSNRANSASNSAYKASSNASSPIPSPNIANRVSSSTQAHVSNKMNPSSNIPDIIIGQKKNINTSAAQPKSSLSYEPKPRSEISSNFNYYGGKTAQITSVTKDTTVKQDRRSSLPPTSADVKQTNFNSYGGKSIVLNPTFSVKADSNSSPSADVDEPPETQFNSYGGRSRVFHPAGNTDLSEGTKYNNLPTSTVPPTTQPGDATKPKHLPSDPGNQSIVRSRSSTVPPQTFSKPTVSLRPRPDPVPPEILSKPAPSFRNQGITVQFSGKGTTGEARRDALRRLGLLKNTS</sequence>
<protein>
    <submittedName>
        <fullName evidence="3">Proline and serine-rich protein 2</fullName>
    </submittedName>
</protein>
<feature type="region of interest" description="Disordered" evidence="2">
    <location>
        <begin position="158"/>
        <end position="394"/>
    </location>
</feature>
<keyword evidence="1" id="KW-0597">Phosphoprotein</keyword>
<feature type="compositionally biased region" description="Polar residues" evidence="2">
    <location>
        <begin position="292"/>
        <end position="302"/>
    </location>
</feature>
<feature type="region of interest" description="Disordered" evidence="2">
    <location>
        <begin position="407"/>
        <end position="581"/>
    </location>
</feature>
<feature type="compositionally biased region" description="Polar residues" evidence="2">
    <location>
        <begin position="198"/>
        <end position="284"/>
    </location>
</feature>
<feature type="compositionally biased region" description="Polar residues" evidence="2">
    <location>
        <begin position="366"/>
        <end position="380"/>
    </location>
</feature>
<keyword evidence="4" id="KW-1185">Reference proteome</keyword>
<evidence type="ECO:0000313" key="3">
    <source>
        <dbReference type="EMBL" id="KAI5620287.1"/>
    </source>
</evidence>
<feature type="compositionally biased region" description="Polar residues" evidence="2">
    <location>
        <begin position="563"/>
        <end position="575"/>
    </location>
</feature>